<dbReference type="EMBL" id="JOTM01000040">
    <property type="protein sequence ID" value="KEK22118.1"/>
    <property type="molecule type" value="Genomic_DNA"/>
</dbReference>
<sequence>MLELKKEEGKKIMDQKMLELLNEIYPVDIIKAESVTDEMFRCTAEQGNYFARITNYKNYDEQLEEVNFTKEEKRIKRI</sequence>
<keyword evidence="2" id="KW-1185">Reference proteome</keyword>
<dbReference type="STRING" id="574375.AZF08_26645"/>
<evidence type="ECO:0000313" key="2">
    <source>
        <dbReference type="Proteomes" id="UP000027778"/>
    </source>
</evidence>
<evidence type="ECO:0000313" key="1">
    <source>
        <dbReference type="EMBL" id="KEK22118.1"/>
    </source>
</evidence>
<proteinExistence type="predicted"/>
<dbReference type="eggNOG" id="COG2334">
    <property type="taxonomic scope" value="Bacteria"/>
</dbReference>
<accession>A0A073KIF8</accession>
<dbReference type="RefSeq" id="WP_033678119.1">
    <property type="nucleotide sequence ID" value="NZ_JOTM01000040.1"/>
</dbReference>
<organism evidence="1 2">
    <name type="scientific">Bacillus gaemokensis</name>
    <dbReference type="NCBI Taxonomy" id="574375"/>
    <lineage>
        <taxon>Bacteria</taxon>
        <taxon>Bacillati</taxon>
        <taxon>Bacillota</taxon>
        <taxon>Bacilli</taxon>
        <taxon>Bacillales</taxon>
        <taxon>Bacillaceae</taxon>
        <taxon>Bacillus</taxon>
        <taxon>Bacillus cereus group</taxon>
    </lineage>
</organism>
<comment type="caution">
    <text evidence="1">The sequence shown here is derived from an EMBL/GenBank/DDBJ whole genome shotgun (WGS) entry which is preliminary data.</text>
</comment>
<gene>
    <name evidence="1" type="ORF">BAGA_22100</name>
</gene>
<reference evidence="1 2" key="1">
    <citation type="submission" date="2014-06" db="EMBL/GenBank/DDBJ databases">
        <title>Draft genome sequence of Bacillus gaemokensis JCM 15801 (MCCC 1A00707).</title>
        <authorList>
            <person name="Lai Q."/>
            <person name="Liu Y."/>
            <person name="Shao Z."/>
        </authorList>
    </citation>
    <scope>NUCLEOTIDE SEQUENCE [LARGE SCALE GENOMIC DNA]</scope>
    <source>
        <strain evidence="1 2">JCM 15801</strain>
    </source>
</reference>
<protein>
    <submittedName>
        <fullName evidence="1">Uncharacterized protein</fullName>
    </submittedName>
</protein>
<name>A0A073KIF8_9BACI</name>
<dbReference type="Proteomes" id="UP000027778">
    <property type="component" value="Unassembled WGS sequence"/>
</dbReference>
<dbReference type="AlphaFoldDB" id="A0A073KIF8"/>